<dbReference type="AlphaFoldDB" id="A0ABD3MLQ7"/>
<evidence type="ECO:0000313" key="3">
    <source>
        <dbReference type="Proteomes" id="UP001530315"/>
    </source>
</evidence>
<proteinExistence type="predicted"/>
<protein>
    <recommendedName>
        <fullName evidence="4">Hexosyltransferase</fullName>
    </recommendedName>
</protein>
<comment type="caution">
    <text evidence="2">The sequence shown here is derived from an EMBL/GenBank/DDBJ whole genome shotgun (WGS) entry which is preliminary data.</text>
</comment>
<evidence type="ECO:0008006" key="4">
    <source>
        <dbReference type="Google" id="ProtNLM"/>
    </source>
</evidence>
<evidence type="ECO:0000256" key="1">
    <source>
        <dbReference type="SAM" id="MobiDB-lite"/>
    </source>
</evidence>
<dbReference type="Proteomes" id="UP001530315">
    <property type="component" value="Unassembled WGS sequence"/>
</dbReference>
<reference evidence="2 3" key="1">
    <citation type="submission" date="2024-10" db="EMBL/GenBank/DDBJ databases">
        <title>Updated reference genomes for cyclostephanoid diatoms.</title>
        <authorList>
            <person name="Roberts W.R."/>
            <person name="Alverson A.J."/>
        </authorList>
    </citation>
    <scope>NUCLEOTIDE SEQUENCE [LARGE SCALE GENOMIC DNA]</scope>
    <source>
        <strain evidence="2 3">AJA276-08</strain>
    </source>
</reference>
<dbReference type="EMBL" id="JALLAZ020001760">
    <property type="protein sequence ID" value="KAL3764995.1"/>
    <property type="molecule type" value="Genomic_DNA"/>
</dbReference>
<gene>
    <name evidence="2" type="ORF">ACHAW5_001845</name>
</gene>
<keyword evidence="3" id="KW-1185">Reference proteome</keyword>
<evidence type="ECO:0000313" key="2">
    <source>
        <dbReference type="EMBL" id="KAL3764995.1"/>
    </source>
</evidence>
<feature type="region of interest" description="Disordered" evidence="1">
    <location>
        <begin position="80"/>
        <end position="99"/>
    </location>
</feature>
<organism evidence="2 3">
    <name type="scientific">Stephanodiscus triporus</name>
    <dbReference type="NCBI Taxonomy" id="2934178"/>
    <lineage>
        <taxon>Eukaryota</taxon>
        <taxon>Sar</taxon>
        <taxon>Stramenopiles</taxon>
        <taxon>Ochrophyta</taxon>
        <taxon>Bacillariophyta</taxon>
        <taxon>Coscinodiscophyceae</taxon>
        <taxon>Thalassiosirophycidae</taxon>
        <taxon>Stephanodiscales</taxon>
        <taxon>Stephanodiscaceae</taxon>
        <taxon>Stephanodiscus</taxon>
    </lineage>
</organism>
<sequence length="369" mass="41032">MIEKEDAALSILLEELLEHRRGGRAKEADQVKKILLCEHSVRVYYRRDGTIGWSKVAQEAGDTEVGRRIVWSIATVVGQGKDDKHRNAGAKPSPQSGSLSRDIPLVVATVNTPSYRSRLAETMEIISSRASSFVDGTRFAPVDTIDLMNLSHHPSIGPNRILFEGWRRILLPTILSSSDSVHLDRSIVFVAEDDVRICNVSPGRIREVCSMAFDANPDLHILSLGHAYALARPNRRQRRRANRQCRRENEYIPAPPTSYSLLESVSRGKGLHGTTLLALRHPEGTRSLLNHMEAVPRGKRCHLDQFLFHSTLHNIGIALSDPPLAGWGEVSETLSSVGSGCRRNGGGRLEQLPAEVLCDEIQWVRRDLS</sequence>
<name>A0ABD3MLQ7_9STRA</name>
<accession>A0ABD3MLQ7</accession>